<dbReference type="Proteomes" id="UP000563094">
    <property type="component" value="Unassembled WGS sequence"/>
</dbReference>
<name>A0A839H0K6_9BACT</name>
<keyword evidence="3" id="KW-1185">Reference proteome</keyword>
<dbReference type="InterPro" id="IPR026341">
    <property type="entry name" value="T9SS_type_B"/>
</dbReference>
<evidence type="ECO:0000256" key="1">
    <source>
        <dbReference type="SAM" id="SignalP"/>
    </source>
</evidence>
<dbReference type="InterPro" id="IPR035986">
    <property type="entry name" value="PKD_dom_sf"/>
</dbReference>
<feature type="chain" id="PRO_5032662383" evidence="1">
    <location>
        <begin position="24"/>
        <end position="1019"/>
    </location>
</feature>
<keyword evidence="1" id="KW-0732">Signal</keyword>
<dbReference type="EMBL" id="JACJIQ010000022">
    <property type="protein sequence ID" value="MBA9079451.1"/>
    <property type="molecule type" value="Genomic_DNA"/>
</dbReference>
<accession>A0A839H0K6</accession>
<protein>
    <submittedName>
        <fullName evidence="2">Gliding motility-associated-like protein</fullName>
    </submittedName>
</protein>
<proteinExistence type="predicted"/>
<evidence type="ECO:0000313" key="3">
    <source>
        <dbReference type="Proteomes" id="UP000563094"/>
    </source>
</evidence>
<evidence type="ECO:0000313" key="2">
    <source>
        <dbReference type="EMBL" id="MBA9079451.1"/>
    </source>
</evidence>
<sequence length="1019" mass="111599">MQKPLQYFYLLFFLIFISNTASFAQRSASVWTFGQNAGLNFATGTGSPVPFHNPNINTPEGCATLSDEKGNLFMYTDGVTVWNKNHQIMQNGTGLKGAQSSSQAAVIVPHPGNPMQFYIFTVEDHLVGNNSLNYSVIDMNQNNGLGAVLTSNKNTFLASPCAEKVTAIPHENKRDYWIVSHRLNSNQFIAYLLSPTGLSSVPVTSSVGQTHTNMLGYMKASHHGYKIAVAVTFNHPGVETFNFNRSTGEVSSPKVYNLSGAYGLEFSPKDHFLYVSTTWGVNTLYQIDEAANTISTIISKPGGNYIFGALQLGPDGKIYVARNERNFLDAITLPNVRGSAVGYRENYVTLTPGSTSKLGLPNFAIAPLVDFTYTFDCATNSYTFQPNISFEYDQFHWKMEGDLIQNDVSYTHEFKADGQYQVALNVYKDGQEYIMSKTLTVIRSPRVDLGKDTVICENNASLVLAPEILPGSTLRWSTGSTSPSITVTSVGTYWLEVTRGQCTVRDEINVVLAPSLPFSLGRDTTLCAGASLLLSPLLPSGSSIKWSTGSTAPTLLVTAPGTYWAEVTRGACTTRDEITISYSPPFTINLGADITRCANQPVTLAPTIPANTSIKWSDGSTGTTLQVHTSGVYWIEATNSNGCKVRDEITITLNPVPQVELGTRREICAGESLLLDATGLDLTYRWPDGSTAPTFTVTKTGRYGVTVTNSWGCSNTDSVDVLVKPLPLVNLGPDRSLCQGEPLTLGQALAGATYLWQDGSTTATFSPKTSGTYWQEVTLNGCSARDEVTITFNPLPVAALGRDTTLCVGQSLALDVTRPEATYLWQDGSTRSSININQPGTYWVEVTNRYNCTTRDEIEVYFLTPPAIELGRDTTLCYGESLIIGKVLPGVTYQWQDGSKEATYTVTQPGTYSVTASLEHCGESDAIQVKFKDCQDGLFIPNIFTPNADGINDSFFIHGLLPKDRWELTIYNRWGKQVLFTADYKNNWSGEDMSAGTYYYNLVNREQSRIFKGWVEIVK</sequence>
<feature type="signal peptide" evidence="1">
    <location>
        <begin position="1"/>
        <end position="23"/>
    </location>
</feature>
<dbReference type="AlphaFoldDB" id="A0A839H0K6"/>
<dbReference type="RefSeq" id="WP_182514339.1">
    <property type="nucleotide sequence ID" value="NZ_JACJIQ010000022.1"/>
</dbReference>
<gene>
    <name evidence="2" type="ORF">FHS90_004187</name>
</gene>
<dbReference type="SUPFAM" id="SSF63825">
    <property type="entry name" value="YWTD domain"/>
    <property type="match status" value="1"/>
</dbReference>
<dbReference type="Pfam" id="PF13585">
    <property type="entry name" value="CHU_C"/>
    <property type="match status" value="1"/>
</dbReference>
<dbReference type="NCBIfam" id="TIGR04131">
    <property type="entry name" value="Bac_Flav_CTERM"/>
    <property type="match status" value="1"/>
</dbReference>
<reference evidence="2 3" key="1">
    <citation type="submission" date="2020-08" db="EMBL/GenBank/DDBJ databases">
        <title>Genomic Encyclopedia of Type Strains, Phase IV (KMG-IV): sequencing the most valuable type-strain genomes for metagenomic binning, comparative biology and taxonomic classification.</title>
        <authorList>
            <person name="Goeker M."/>
        </authorList>
    </citation>
    <scope>NUCLEOTIDE SEQUENCE [LARGE SCALE GENOMIC DNA]</scope>
    <source>
        <strain evidence="2 3">DSM 29854</strain>
    </source>
</reference>
<comment type="caution">
    <text evidence="2">The sequence shown here is derived from an EMBL/GenBank/DDBJ whole genome shotgun (WGS) entry which is preliminary data.</text>
</comment>
<organism evidence="2 3">
    <name type="scientific">Rufibacter quisquiliarum</name>
    <dbReference type="NCBI Taxonomy" id="1549639"/>
    <lineage>
        <taxon>Bacteria</taxon>
        <taxon>Pseudomonadati</taxon>
        <taxon>Bacteroidota</taxon>
        <taxon>Cytophagia</taxon>
        <taxon>Cytophagales</taxon>
        <taxon>Hymenobacteraceae</taxon>
        <taxon>Rufibacter</taxon>
    </lineage>
</organism>
<dbReference type="SUPFAM" id="SSF49299">
    <property type="entry name" value="PKD domain"/>
    <property type="match status" value="1"/>
</dbReference>